<name>A0A930KW50_9MICC</name>
<proteinExistence type="predicted"/>
<organism evidence="3 4">
    <name type="scientific">Rothia mucilaginosa</name>
    <dbReference type="NCBI Taxonomy" id="43675"/>
    <lineage>
        <taxon>Bacteria</taxon>
        <taxon>Bacillati</taxon>
        <taxon>Actinomycetota</taxon>
        <taxon>Actinomycetes</taxon>
        <taxon>Micrococcales</taxon>
        <taxon>Micrococcaceae</taxon>
        <taxon>Rothia</taxon>
    </lineage>
</organism>
<accession>A0A930KW50</accession>
<dbReference type="InterPro" id="IPR013610">
    <property type="entry name" value="ArdC_N"/>
</dbReference>
<evidence type="ECO:0000259" key="2">
    <source>
        <dbReference type="Pfam" id="PF08401"/>
    </source>
</evidence>
<dbReference type="Pfam" id="PF08401">
    <property type="entry name" value="ArdcN"/>
    <property type="match status" value="1"/>
</dbReference>
<dbReference type="InterPro" id="IPR010359">
    <property type="entry name" value="IrrE_HExxH"/>
</dbReference>
<dbReference type="GO" id="GO:0003697">
    <property type="term" value="F:single-stranded DNA binding"/>
    <property type="evidence" value="ECO:0007669"/>
    <property type="project" value="InterPro"/>
</dbReference>
<protein>
    <submittedName>
        <fullName evidence="3">ImmA/IrrE family metallo-endopeptidase</fullName>
    </submittedName>
</protein>
<dbReference type="Pfam" id="PF06114">
    <property type="entry name" value="Peptidase_M78"/>
    <property type="match status" value="1"/>
</dbReference>
<dbReference type="Gene3D" id="1.10.10.2910">
    <property type="match status" value="1"/>
</dbReference>
<comment type="caution">
    <text evidence="3">The sequence shown here is derived from an EMBL/GenBank/DDBJ whole genome shotgun (WGS) entry which is preliminary data.</text>
</comment>
<evidence type="ECO:0000259" key="1">
    <source>
        <dbReference type="Pfam" id="PF06114"/>
    </source>
</evidence>
<sequence length="295" mass="32749">MARTKSDRSQNVIDTLEVFNQAVKELQSTDNWRSMLNSVFNFRRYSFQNMVLILSQNRYATNCAGFKTWREMGYTVRKGEKGLRILAPRTVIVKDDDGKPVTDENGETKRVTYFRQVSVFDVSQVEPLEGAKPLPEGFKVHQAETPETADKGLYEALEAFITAQGWKVVQEPLGANLGGYTDHEARKISINSLRTSNLRASTLAHEIGHALMHEDLDMEAYHSNSEGCRSLAETEAESVAYVVTSAWGLDVSTKNIPYVAGWSAQDVSVLAKAAGNVVNTARTILDAVIPLEGKE</sequence>
<evidence type="ECO:0000313" key="4">
    <source>
        <dbReference type="Proteomes" id="UP000770330"/>
    </source>
</evidence>
<feature type="domain" description="N-terminal" evidence="2">
    <location>
        <begin position="15"/>
        <end position="120"/>
    </location>
</feature>
<gene>
    <name evidence="3" type="ORF">HXO61_09135</name>
</gene>
<evidence type="ECO:0000313" key="3">
    <source>
        <dbReference type="EMBL" id="MBF1658073.1"/>
    </source>
</evidence>
<feature type="domain" description="IrrE N-terminal-like" evidence="1">
    <location>
        <begin position="164"/>
        <end position="225"/>
    </location>
</feature>
<dbReference type="EMBL" id="JABZXO010000032">
    <property type="protein sequence ID" value="MBF1658073.1"/>
    <property type="molecule type" value="Genomic_DNA"/>
</dbReference>
<reference evidence="3" key="1">
    <citation type="submission" date="2020-04" db="EMBL/GenBank/DDBJ databases">
        <title>Deep metagenomics examines the oral microbiome during advanced dental caries in children, revealing novel taxa and co-occurrences with host molecules.</title>
        <authorList>
            <person name="Baker J.L."/>
            <person name="Morton J.T."/>
            <person name="Dinis M."/>
            <person name="Alvarez R."/>
            <person name="Tran N.C."/>
            <person name="Knight R."/>
            <person name="Edlund A."/>
        </authorList>
    </citation>
    <scope>NUCLEOTIDE SEQUENCE</scope>
    <source>
        <strain evidence="3">JCVI_39_bin.18</strain>
    </source>
</reference>
<dbReference type="RefSeq" id="WP_303945703.1">
    <property type="nucleotide sequence ID" value="NZ_JABZXO010000032.1"/>
</dbReference>
<dbReference type="AlphaFoldDB" id="A0A930KW50"/>
<dbReference type="Proteomes" id="UP000770330">
    <property type="component" value="Unassembled WGS sequence"/>
</dbReference>